<comment type="caution">
    <text evidence="1">The sequence shown here is derived from an EMBL/GenBank/DDBJ whole genome shotgun (WGS) entry which is preliminary data.</text>
</comment>
<protein>
    <recommendedName>
        <fullName evidence="3">YqjK-like protein</fullName>
    </recommendedName>
</protein>
<evidence type="ECO:0008006" key="3">
    <source>
        <dbReference type="Google" id="ProtNLM"/>
    </source>
</evidence>
<evidence type="ECO:0000313" key="2">
    <source>
        <dbReference type="Proteomes" id="UP000697998"/>
    </source>
</evidence>
<dbReference type="Pfam" id="PF13997">
    <property type="entry name" value="YqjK"/>
    <property type="match status" value="1"/>
</dbReference>
<name>A0A935Q131_9PROT</name>
<reference evidence="1 2" key="1">
    <citation type="submission" date="2020-10" db="EMBL/GenBank/DDBJ databases">
        <title>Connecting structure to function with the recovery of over 1000 high-quality activated sludge metagenome-assembled genomes encoding full-length rRNA genes using long-read sequencing.</title>
        <authorList>
            <person name="Singleton C.M."/>
            <person name="Petriglieri F."/>
            <person name="Kristensen J.M."/>
            <person name="Kirkegaard R.H."/>
            <person name="Michaelsen T.Y."/>
            <person name="Andersen M.H."/>
            <person name="Karst S.M."/>
            <person name="Dueholm M.S."/>
            <person name="Nielsen P.H."/>
            <person name="Albertsen M."/>
        </authorList>
    </citation>
    <scope>NUCLEOTIDE SEQUENCE [LARGE SCALE GENOMIC DNA]</scope>
    <source>
        <strain evidence="1">EsbW_18-Q3-R4-48_BATAC.285</strain>
    </source>
</reference>
<gene>
    <name evidence="1" type="ORF">IPJ27_14130</name>
</gene>
<dbReference type="Proteomes" id="UP000697998">
    <property type="component" value="Unassembled WGS sequence"/>
</dbReference>
<sequence>MNQDLISLAIERGRLLERISNQRQLLGQQLQPVGDALETADRAVATVRKAGTYLGQHPEVVAAGVAVLVVLQPGRVWRWSKRGYFVWRTWRLLRRNMSELSLTPARRDATGQA</sequence>
<dbReference type="InterPro" id="IPR025612">
    <property type="entry name" value="YqjK"/>
</dbReference>
<dbReference type="AlphaFoldDB" id="A0A935Q131"/>
<organism evidence="1 2">
    <name type="scientific">Candidatus Accumulibacter proximus</name>
    <dbReference type="NCBI Taxonomy" id="2954385"/>
    <lineage>
        <taxon>Bacteria</taxon>
        <taxon>Pseudomonadati</taxon>
        <taxon>Pseudomonadota</taxon>
        <taxon>Betaproteobacteria</taxon>
        <taxon>Candidatus Accumulibacter</taxon>
    </lineage>
</organism>
<dbReference type="EMBL" id="JADJMH010000014">
    <property type="protein sequence ID" value="MBK7675791.1"/>
    <property type="molecule type" value="Genomic_DNA"/>
</dbReference>
<evidence type="ECO:0000313" key="1">
    <source>
        <dbReference type="EMBL" id="MBK7675791.1"/>
    </source>
</evidence>
<accession>A0A935Q131</accession>
<proteinExistence type="predicted"/>